<dbReference type="InterPro" id="IPR016896">
    <property type="entry name" value="DUF2860"/>
</dbReference>
<gene>
    <name evidence="2" type="ORF">OOT00_05345</name>
</gene>
<evidence type="ECO:0000313" key="3">
    <source>
        <dbReference type="Proteomes" id="UP001209681"/>
    </source>
</evidence>
<comment type="caution">
    <text evidence="2">The sequence shown here is derived from an EMBL/GenBank/DDBJ whole genome shotgun (WGS) entry which is preliminary data.</text>
</comment>
<dbReference type="Proteomes" id="UP001209681">
    <property type="component" value="Unassembled WGS sequence"/>
</dbReference>
<dbReference type="EMBL" id="JAPFPW010000004">
    <property type="protein sequence ID" value="MCW7753410.1"/>
    <property type="molecule type" value="Genomic_DNA"/>
</dbReference>
<feature type="chain" id="PRO_5047019152" evidence="1">
    <location>
        <begin position="22"/>
        <end position="320"/>
    </location>
</feature>
<keyword evidence="3" id="KW-1185">Reference proteome</keyword>
<feature type="signal peptide" evidence="1">
    <location>
        <begin position="1"/>
        <end position="21"/>
    </location>
</feature>
<sequence length="320" mass="34730">MKKTIFTLVTALLFIAHSVFSKESEMPFSQTGFSGQIFIGAGGVTGKSSGLETDPGKVRISGWNQGQKQFTSSFIIAEASLNYAFPTGTTLVAESGTKSGALPAVGISQKAGALGTLGILASMGSWDVWKNPYLLNQDRSKTRQREKSLTLFLENFLETGITMHYTGSWTDVKEDGIAAMHSDLTRRGHTHQIRLGCGLPLRDTLILTPEISYERGLYSGKSNAYQAFGSDLSLTRVMEGWMMTVSLNGIFRNFEKSHPVLGKTREEKEGSAALTLIIPAPMGYEQLTLMVMAGHSRVHASHAFFESRASFAGAGMGYAF</sequence>
<dbReference type="PIRSF" id="PIRSF028696">
    <property type="entry name" value="UCP028696"/>
    <property type="match status" value="1"/>
</dbReference>
<dbReference type="RefSeq" id="WP_265424278.1">
    <property type="nucleotide sequence ID" value="NZ_JAPFPW010000004.1"/>
</dbReference>
<dbReference type="Pfam" id="PF11059">
    <property type="entry name" value="DUF2860"/>
    <property type="match status" value="1"/>
</dbReference>
<evidence type="ECO:0000256" key="1">
    <source>
        <dbReference type="SAM" id="SignalP"/>
    </source>
</evidence>
<proteinExistence type="predicted"/>
<organism evidence="2 3">
    <name type="scientific">Desulfobotulus pelophilus</name>
    <dbReference type="NCBI Taxonomy" id="2823377"/>
    <lineage>
        <taxon>Bacteria</taxon>
        <taxon>Pseudomonadati</taxon>
        <taxon>Thermodesulfobacteriota</taxon>
        <taxon>Desulfobacteria</taxon>
        <taxon>Desulfobacterales</taxon>
        <taxon>Desulfobacteraceae</taxon>
        <taxon>Desulfobotulus</taxon>
    </lineage>
</organism>
<protein>
    <submittedName>
        <fullName evidence="2">DUF2860 domain-containing protein</fullName>
    </submittedName>
</protein>
<keyword evidence="1" id="KW-0732">Signal</keyword>
<accession>A0ABT3N7H6</accession>
<name>A0ABT3N7H6_9BACT</name>
<evidence type="ECO:0000313" key="2">
    <source>
        <dbReference type="EMBL" id="MCW7753410.1"/>
    </source>
</evidence>
<reference evidence="2 3" key="1">
    <citation type="submission" date="2022-11" db="EMBL/GenBank/DDBJ databases">
        <title>Desulfobotulus tamanensis H1 sp. nov. - anaerobic, alkaliphilic, sulphate reducing bacterium isolated from terrestrial mud volcano.</title>
        <authorList>
            <person name="Frolova A."/>
            <person name="Merkel A.Y."/>
            <person name="Slobodkin A.I."/>
        </authorList>
    </citation>
    <scope>NUCLEOTIDE SEQUENCE [LARGE SCALE GENOMIC DNA]</scope>
    <source>
        <strain evidence="2 3">H1</strain>
    </source>
</reference>